<evidence type="ECO:0000256" key="2">
    <source>
        <dbReference type="SAM" id="SignalP"/>
    </source>
</evidence>
<evidence type="ECO:0000313" key="3">
    <source>
        <dbReference type="EMBL" id="KAJ7771155.1"/>
    </source>
</evidence>
<evidence type="ECO:0000256" key="1">
    <source>
        <dbReference type="SAM" id="Phobius"/>
    </source>
</evidence>
<dbReference type="Proteomes" id="UP001215280">
    <property type="component" value="Unassembled WGS sequence"/>
</dbReference>
<keyword evidence="1" id="KW-0472">Membrane</keyword>
<protein>
    <recommendedName>
        <fullName evidence="5">Secreted protein</fullName>
    </recommendedName>
</protein>
<proteinExistence type="predicted"/>
<feature type="transmembrane region" description="Helical" evidence="1">
    <location>
        <begin position="40"/>
        <end position="60"/>
    </location>
</feature>
<keyword evidence="2" id="KW-0732">Signal</keyword>
<dbReference type="AlphaFoldDB" id="A0AAD7JVH3"/>
<reference evidence="3" key="1">
    <citation type="submission" date="2023-03" db="EMBL/GenBank/DDBJ databases">
        <title>Massive genome expansion in bonnet fungi (Mycena s.s.) driven by repeated elements and novel gene families across ecological guilds.</title>
        <authorList>
            <consortium name="Lawrence Berkeley National Laboratory"/>
            <person name="Harder C.B."/>
            <person name="Miyauchi S."/>
            <person name="Viragh M."/>
            <person name="Kuo A."/>
            <person name="Thoen E."/>
            <person name="Andreopoulos B."/>
            <person name="Lu D."/>
            <person name="Skrede I."/>
            <person name="Drula E."/>
            <person name="Henrissat B."/>
            <person name="Morin E."/>
            <person name="Kohler A."/>
            <person name="Barry K."/>
            <person name="LaButti K."/>
            <person name="Morin E."/>
            <person name="Salamov A."/>
            <person name="Lipzen A."/>
            <person name="Mereny Z."/>
            <person name="Hegedus B."/>
            <person name="Baldrian P."/>
            <person name="Stursova M."/>
            <person name="Weitz H."/>
            <person name="Taylor A."/>
            <person name="Grigoriev I.V."/>
            <person name="Nagy L.G."/>
            <person name="Martin F."/>
            <person name="Kauserud H."/>
        </authorList>
    </citation>
    <scope>NUCLEOTIDE SEQUENCE</scope>
    <source>
        <strain evidence="3">CBHHK188m</strain>
    </source>
</reference>
<organism evidence="3 4">
    <name type="scientific">Mycena maculata</name>
    <dbReference type="NCBI Taxonomy" id="230809"/>
    <lineage>
        <taxon>Eukaryota</taxon>
        <taxon>Fungi</taxon>
        <taxon>Dikarya</taxon>
        <taxon>Basidiomycota</taxon>
        <taxon>Agaricomycotina</taxon>
        <taxon>Agaricomycetes</taxon>
        <taxon>Agaricomycetidae</taxon>
        <taxon>Agaricales</taxon>
        <taxon>Marasmiineae</taxon>
        <taxon>Mycenaceae</taxon>
        <taxon>Mycena</taxon>
    </lineage>
</organism>
<gene>
    <name evidence="3" type="ORF">DFH07DRAFT_805107</name>
</gene>
<evidence type="ECO:0000313" key="4">
    <source>
        <dbReference type="Proteomes" id="UP001215280"/>
    </source>
</evidence>
<accession>A0AAD7JVH3</accession>
<dbReference type="EMBL" id="JARJLG010000022">
    <property type="protein sequence ID" value="KAJ7771155.1"/>
    <property type="molecule type" value="Genomic_DNA"/>
</dbReference>
<evidence type="ECO:0008006" key="5">
    <source>
        <dbReference type="Google" id="ProtNLM"/>
    </source>
</evidence>
<feature type="chain" id="PRO_5041927422" description="Secreted protein" evidence="2">
    <location>
        <begin position="17"/>
        <end position="83"/>
    </location>
</feature>
<keyword evidence="4" id="KW-1185">Reference proteome</keyword>
<keyword evidence="1" id="KW-1133">Transmembrane helix</keyword>
<feature type="signal peptide" evidence="2">
    <location>
        <begin position="1"/>
        <end position="16"/>
    </location>
</feature>
<comment type="caution">
    <text evidence="3">The sequence shown here is derived from an EMBL/GenBank/DDBJ whole genome shotgun (WGS) entry which is preliminary data.</text>
</comment>
<keyword evidence="1" id="KW-0812">Transmembrane</keyword>
<name>A0AAD7JVH3_9AGAR</name>
<sequence length="83" mass="9896">MFRLMLFFVAFLLSHCYHHLALHCYPHLALHRYRTSCDIAFLYALNPMLSFCYLTAYAYIRLSPTFTYHCQVKISHALVHTYC</sequence>